<evidence type="ECO:0000256" key="2">
    <source>
        <dbReference type="ARBA" id="ARBA00022559"/>
    </source>
</evidence>
<dbReference type="InterPro" id="IPR000889">
    <property type="entry name" value="Glutathione_peroxidase"/>
</dbReference>
<dbReference type="PROSITE" id="PS00460">
    <property type="entry name" value="GLUTATHIONE_PEROXID_1"/>
    <property type="match status" value="1"/>
</dbReference>
<dbReference type="PROSITE" id="PS51352">
    <property type="entry name" value="THIOREDOXIN_2"/>
    <property type="match status" value="1"/>
</dbReference>
<dbReference type="SUPFAM" id="SSF52833">
    <property type="entry name" value="Thioredoxin-like"/>
    <property type="match status" value="1"/>
</dbReference>
<dbReference type="Gene3D" id="3.40.30.10">
    <property type="entry name" value="Glutaredoxin"/>
    <property type="match status" value="2"/>
</dbReference>
<evidence type="ECO:0000256" key="5">
    <source>
        <dbReference type="RuleBase" id="RU000499"/>
    </source>
</evidence>
<evidence type="ECO:0000256" key="4">
    <source>
        <dbReference type="PIRSR" id="PIRSR000303-1"/>
    </source>
</evidence>
<evidence type="ECO:0000256" key="1">
    <source>
        <dbReference type="ARBA" id="ARBA00006926"/>
    </source>
</evidence>
<dbReference type="PANTHER" id="PTHR11592">
    <property type="entry name" value="GLUTATHIONE PEROXIDASE"/>
    <property type="match status" value="1"/>
</dbReference>
<name>A0A914IA19_GLORO</name>
<dbReference type="PIRSF" id="PIRSF000303">
    <property type="entry name" value="Glutathion_perox"/>
    <property type="match status" value="1"/>
</dbReference>
<dbReference type="PRINTS" id="PR01011">
    <property type="entry name" value="GLUTPROXDASE"/>
</dbReference>
<dbReference type="PROSITE" id="PS51355">
    <property type="entry name" value="GLUTATHIONE_PEROXID_3"/>
    <property type="match status" value="1"/>
</dbReference>
<dbReference type="AlphaFoldDB" id="A0A914IA19"/>
<dbReference type="CDD" id="cd00340">
    <property type="entry name" value="GSH_Peroxidase"/>
    <property type="match status" value="1"/>
</dbReference>
<sequence length="199" mass="22351">MGSPFSRDLPGLDCLMQNTFKSIFPLLQKTKFCSPVSNKLMGASMSSSSTTSDSKKSIYDFSAKDIDGLDTSFEKYRGKVLLVVNVASQCGFTDSNYTQLKQLLDNNQEPGCGIDIKEFVNKKYNFMPDLYDKIDVNGDNEHPIYKYLKSAQGGILGFDGIKWNFTKFLIDKDGKVVERYSPNREPKNFEADVEKLLAA</sequence>
<feature type="active site" evidence="4">
    <location>
        <position position="90"/>
    </location>
</feature>
<feature type="domain" description="Thioredoxin" evidence="6">
    <location>
        <begin position="52"/>
        <end position="198"/>
    </location>
</feature>
<dbReference type="InterPro" id="IPR013766">
    <property type="entry name" value="Thioredoxin_domain"/>
</dbReference>
<dbReference type="WBParaSite" id="Gr19_v10_g8284.t1">
    <property type="protein sequence ID" value="Gr19_v10_g8284.t1"/>
    <property type="gene ID" value="Gr19_v10_g8284"/>
</dbReference>
<evidence type="ECO:0000313" key="7">
    <source>
        <dbReference type="Proteomes" id="UP000887572"/>
    </source>
</evidence>
<evidence type="ECO:0000313" key="8">
    <source>
        <dbReference type="WBParaSite" id="Gr19_v10_g8284.t1"/>
    </source>
</evidence>
<dbReference type="Pfam" id="PF00255">
    <property type="entry name" value="GSHPx"/>
    <property type="match status" value="2"/>
</dbReference>
<accession>A0A914IA19</accession>
<keyword evidence="7" id="KW-1185">Reference proteome</keyword>
<dbReference type="InterPro" id="IPR029759">
    <property type="entry name" value="GPX_AS"/>
</dbReference>
<comment type="similarity">
    <text evidence="1 5">Belongs to the glutathione peroxidase family.</text>
</comment>
<dbReference type="PANTHER" id="PTHR11592:SF134">
    <property type="entry name" value="PHOSPHOLIPID HYDROPEROXIDE GLUTATHIONE PEROXIDASE"/>
    <property type="match status" value="1"/>
</dbReference>
<reference evidence="8" key="1">
    <citation type="submission" date="2022-11" db="UniProtKB">
        <authorList>
            <consortium name="WormBaseParasite"/>
        </authorList>
    </citation>
    <scope>IDENTIFICATION</scope>
</reference>
<evidence type="ECO:0000259" key="6">
    <source>
        <dbReference type="PROSITE" id="PS51352"/>
    </source>
</evidence>
<protein>
    <recommendedName>
        <fullName evidence="5">Glutathione peroxidase</fullName>
    </recommendedName>
</protein>
<organism evidence="7 8">
    <name type="scientific">Globodera rostochiensis</name>
    <name type="common">Golden nematode worm</name>
    <name type="synonym">Heterodera rostochiensis</name>
    <dbReference type="NCBI Taxonomy" id="31243"/>
    <lineage>
        <taxon>Eukaryota</taxon>
        <taxon>Metazoa</taxon>
        <taxon>Ecdysozoa</taxon>
        <taxon>Nematoda</taxon>
        <taxon>Chromadorea</taxon>
        <taxon>Rhabditida</taxon>
        <taxon>Tylenchina</taxon>
        <taxon>Tylenchomorpha</taxon>
        <taxon>Tylenchoidea</taxon>
        <taxon>Heteroderidae</taxon>
        <taxon>Heteroderinae</taxon>
        <taxon>Globodera</taxon>
    </lineage>
</organism>
<dbReference type="InterPro" id="IPR036249">
    <property type="entry name" value="Thioredoxin-like_sf"/>
</dbReference>
<dbReference type="GO" id="GO:0006979">
    <property type="term" value="P:response to oxidative stress"/>
    <property type="evidence" value="ECO:0007669"/>
    <property type="project" value="InterPro"/>
</dbReference>
<keyword evidence="3 5" id="KW-0560">Oxidoreductase</keyword>
<proteinExistence type="inferred from homology"/>
<keyword evidence="2 5" id="KW-0575">Peroxidase</keyword>
<dbReference type="GO" id="GO:0004601">
    <property type="term" value="F:peroxidase activity"/>
    <property type="evidence" value="ECO:0007669"/>
    <property type="project" value="UniProtKB-KW"/>
</dbReference>
<dbReference type="Proteomes" id="UP000887572">
    <property type="component" value="Unplaced"/>
</dbReference>
<evidence type="ECO:0000256" key="3">
    <source>
        <dbReference type="ARBA" id="ARBA00023002"/>
    </source>
</evidence>